<sequence>MRATPSLLALGALLLAAGCGGGEAQDPPAATAEAEPTEYVFAPGDRITVELTMYDGEDGRRTPFFSGYRPSIEFGHGGPAVECGAHLPVELREFPPGETHTIVLECGSEVAVPVDDPGFALVEDGVERGTGEVVPTGEE</sequence>
<evidence type="ECO:0000313" key="4">
    <source>
        <dbReference type="EMBL" id="MEE2054831.1"/>
    </source>
</evidence>
<evidence type="ECO:0000313" key="5">
    <source>
        <dbReference type="Proteomes" id="UP001348641"/>
    </source>
</evidence>
<evidence type="ECO:0008006" key="6">
    <source>
        <dbReference type="Google" id="ProtNLM"/>
    </source>
</evidence>
<dbReference type="EMBL" id="JAUUCC010000131">
    <property type="protein sequence ID" value="MEE2054831.1"/>
    <property type="molecule type" value="Genomic_DNA"/>
</dbReference>
<gene>
    <name evidence="4" type="ORF">Q8A49_30475</name>
</gene>
<dbReference type="PROSITE" id="PS51257">
    <property type="entry name" value="PROKAR_LIPOPROTEIN"/>
    <property type="match status" value="1"/>
</dbReference>
<keyword evidence="1" id="KW-0547">Nucleotide-binding</keyword>
<dbReference type="Proteomes" id="UP001348641">
    <property type="component" value="Unassembled WGS sequence"/>
</dbReference>
<keyword evidence="3" id="KW-0732">Signal</keyword>
<evidence type="ECO:0000256" key="3">
    <source>
        <dbReference type="SAM" id="SignalP"/>
    </source>
</evidence>
<keyword evidence="2" id="KW-0342">GTP-binding</keyword>
<dbReference type="SUPFAM" id="SSF50465">
    <property type="entry name" value="EF-Tu/eEF-1alpha/eIF2-gamma C-terminal domain"/>
    <property type="match status" value="1"/>
</dbReference>
<protein>
    <recommendedName>
        <fullName evidence="6">Lipoprotein</fullName>
    </recommendedName>
</protein>
<name>A0ABU7KZU4_9ACTN</name>
<feature type="signal peptide" evidence="3">
    <location>
        <begin position="1"/>
        <end position="24"/>
    </location>
</feature>
<evidence type="ECO:0000256" key="1">
    <source>
        <dbReference type="ARBA" id="ARBA00022741"/>
    </source>
</evidence>
<proteinExistence type="predicted"/>
<organism evidence="4 5">
    <name type="scientific">Nocardiopsis tropica</name>
    <dbReference type="NCBI Taxonomy" id="109330"/>
    <lineage>
        <taxon>Bacteria</taxon>
        <taxon>Bacillati</taxon>
        <taxon>Actinomycetota</taxon>
        <taxon>Actinomycetes</taxon>
        <taxon>Streptosporangiales</taxon>
        <taxon>Nocardiopsidaceae</taxon>
        <taxon>Nocardiopsis</taxon>
    </lineage>
</organism>
<dbReference type="RefSeq" id="WP_330161649.1">
    <property type="nucleotide sequence ID" value="NZ_BAAAJA010000018.1"/>
</dbReference>
<dbReference type="Gene3D" id="2.40.30.10">
    <property type="entry name" value="Translation factors"/>
    <property type="match status" value="1"/>
</dbReference>
<evidence type="ECO:0000256" key="2">
    <source>
        <dbReference type="ARBA" id="ARBA00023134"/>
    </source>
</evidence>
<reference evidence="4 5" key="1">
    <citation type="submission" date="2023-07" db="EMBL/GenBank/DDBJ databases">
        <authorList>
            <person name="Girao M."/>
            <person name="Carvalho M.F."/>
        </authorList>
    </citation>
    <scope>NUCLEOTIDE SEQUENCE [LARGE SCALE GENOMIC DNA]</scope>
    <source>
        <strain evidence="4 5">66/93</strain>
    </source>
</reference>
<dbReference type="InterPro" id="IPR009001">
    <property type="entry name" value="Transl_elong_EF1A/Init_IF2_C"/>
</dbReference>
<feature type="chain" id="PRO_5046237448" description="Lipoprotein" evidence="3">
    <location>
        <begin position="25"/>
        <end position="139"/>
    </location>
</feature>
<comment type="caution">
    <text evidence="4">The sequence shown here is derived from an EMBL/GenBank/DDBJ whole genome shotgun (WGS) entry which is preliminary data.</text>
</comment>
<accession>A0ABU7KZU4</accession>